<feature type="domain" description="Rhamnogalacturonase A/B/Epimerase-like pectate lyase" evidence="1">
    <location>
        <begin position="3"/>
        <end position="225"/>
    </location>
</feature>
<dbReference type="InterPro" id="IPR024535">
    <property type="entry name" value="RHGA/B-epi-like_pectate_lyase"/>
</dbReference>
<organism evidence="2 3">
    <name type="scientific">Staphylococcus hsinchuensis</name>
    <dbReference type="NCBI Taxonomy" id="3051183"/>
    <lineage>
        <taxon>Bacteria</taxon>
        <taxon>Bacillati</taxon>
        <taxon>Bacillota</taxon>
        <taxon>Bacilli</taxon>
        <taxon>Bacillales</taxon>
        <taxon>Staphylococcaceae</taxon>
        <taxon>Staphylococcus</taxon>
    </lineage>
</organism>
<sequence>MMINAKEFGLKGKNKRADTRALQRALNYAKKHGNTEIYIPAGEYHIRKALVIYARTSLILDDNAVLKRCGKDALLKNGTKLKRYYGYDGNGHIRISGGTFDMNGEAYPYNNTAMSIGHAREIEIRNVTFKDIVGGHAIDACGLNGLYMGGCQFLGFNNPQGDRSFSEAIQIDLQVKGAFPKFGAADGTITKNVIIEHCYFGNSDTPTMQPWNRAIGSHASRFNQFYDNIHIRHNTFEGMGYYALTPLKSTNMYIYDNHFINCNGGIRYLAVKEGKNARDLKGKERSTQAGKHLYIYNNDFEGHMKKDAVHIQSYNCVKHQDIVIADNHFNDESQSLFLNNIQGLVLDVPDNTKIKATQLININE</sequence>
<gene>
    <name evidence="2" type="ORF">QQM35_10735</name>
</gene>
<dbReference type="InterPro" id="IPR011050">
    <property type="entry name" value="Pectin_lyase_fold/virulence"/>
</dbReference>
<evidence type="ECO:0000259" key="1">
    <source>
        <dbReference type="Pfam" id="PF12708"/>
    </source>
</evidence>
<dbReference type="Gene3D" id="2.160.20.10">
    <property type="entry name" value="Single-stranded right-handed beta-helix, Pectin lyase-like"/>
    <property type="match status" value="1"/>
</dbReference>
<keyword evidence="3" id="KW-1185">Reference proteome</keyword>
<dbReference type="SMART" id="SM00710">
    <property type="entry name" value="PbH1"/>
    <property type="match status" value="6"/>
</dbReference>
<dbReference type="SUPFAM" id="SSF51126">
    <property type="entry name" value="Pectin lyase-like"/>
    <property type="match status" value="1"/>
</dbReference>
<dbReference type="RefSeq" id="WP_251519068.1">
    <property type="nucleotide sequence ID" value="NZ_CP128355.1"/>
</dbReference>
<name>A0ABZ3EGV2_9STAP</name>
<dbReference type="Pfam" id="PF12708">
    <property type="entry name" value="Pect-lyase_RHGA_epim"/>
    <property type="match status" value="1"/>
</dbReference>
<evidence type="ECO:0000313" key="3">
    <source>
        <dbReference type="Proteomes" id="UP001436297"/>
    </source>
</evidence>
<accession>A0ABZ3EGV2</accession>
<dbReference type="InterPro" id="IPR006626">
    <property type="entry name" value="PbH1"/>
</dbReference>
<proteinExistence type="predicted"/>
<evidence type="ECO:0000313" key="2">
    <source>
        <dbReference type="EMBL" id="XAF71591.1"/>
    </source>
</evidence>
<dbReference type="InterPro" id="IPR012334">
    <property type="entry name" value="Pectin_lyas_fold"/>
</dbReference>
<protein>
    <submittedName>
        <fullName evidence="2">Glycosyl hydrolase family 28-related protein</fullName>
    </submittedName>
</protein>
<reference evidence="2 3" key="1">
    <citation type="journal article" date="2024" name="Pathogens">
        <title>Staphylococcus hsinchuensis sp. nov., Isolated from Soymilk.</title>
        <authorList>
            <person name="Wang Y.T."/>
            <person name="Lin Y.C."/>
            <person name="Hsieh Y.H."/>
            <person name="Lin Y.T."/>
            <person name="Hamada M."/>
            <person name="Chen C.C."/>
            <person name="Liou J.S."/>
            <person name="Lee A.Y."/>
            <person name="Zhang W.L."/>
            <person name="Chen Y.T."/>
            <person name="Huang C.H."/>
        </authorList>
    </citation>
    <scope>NUCLEOTIDE SEQUENCE [LARGE SCALE GENOMIC DNA]</scope>
    <source>
        <strain evidence="2 3">H164</strain>
    </source>
</reference>
<keyword evidence="2" id="KW-0378">Hydrolase</keyword>
<dbReference type="GO" id="GO:0016787">
    <property type="term" value="F:hydrolase activity"/>
    <property type="evidence" value="ECO:0007669"/>
    <property type="project" value="UniProtKB-KW"/>
</dbReference>
<dbReference type="Proteomes" id="UP001436297">
    <property type="component" value="Chromosome"/>
</dbReference>
<dbReference type="EMBL" id="CP128355">
    <property type="protein sequence ID" value="XAF71591.1"/>
    <property type="molecule type" value="Genomic_DNA"/>
</dbReference>